<gene>
    <name evidence="1" type="ORF">SVUK_LOCUS18407</name>
</gene>
<dbReference type="EMBL" id="UYYB01122931">
    <property type="protein sequence ID" value="VDM83409.1"/>
    <property type="molecule type" value="Genomic_DNA"/>
</dbReference>
<dbReference type="AlphaFoldDB" id="A0A3P7JTY7"/>
<dbReference type="Proteomes" id="UP000270094">
    <property type="component" value="Unassembled WGS sequence"/>
</dbReference>
<protein>
    <submittedName>
        <fullName evidence="1">Uncharacterized protein</fullName>
    </submittedName>
</protein>
<organism evidence="1 2">
    <name type="scientific">Strongylus vulgaris</name>
    <name type="common">Blood worm</name>
    <dbReference type="NCBI Taxonomy" id="40348"/>
    <lineage>
        <taxon>Eukaryota</taxon>
        <taxon>Metazoa</taxon>
        <taxon>Ecdysozoa</taxon>
        <taxon>Nematoda</taxon>
        <taxon>Chromadorea</taxon>
        <taxon>Rhabditida</taxon>
        <taxon>Rhabditina</taxon>
        <taxon>Rhabditomorpha</taxon>
        <taxon>Strongyloidea</taxon>
        <taxon>Strongylidae</taxon>
        <taxon>Strongylus</taxon>
    </lineage>
</organism>
<name>A0A3P7JTY7_STRVU</name>
<proteinExistence type="predicted"/>
<reference evidence="1 2" key="1">
    <citation type="submission" date="2018-11" db="EMBL/GenBank/DDBJ databases">
        <authorList>
            <consortium name="Pathogen Informatics"/>
        </authorList>
    </citation>
    <scope>NUCLEOTIDE SEQUENCE [LARGE SCALE GENOMIC DNA]</scope>
</reference>
<keyword evidence="2" id="KW-1185">Reference proteome</keyword>
<accession>A0A3P7JTY7</accession>
<sequence>MESLDWIGRSIRVNGRSLSNRRFADDVVLFLRPYVYLGSMDLENDLKEELSGRQKAAWAAFRRVKEAADQLGPKAPSPPIRFNRSLCVLSRSRLA</sequence>
<evidence type="ECO:0000313" key="2">
    <source>
        <dbReference type="Proteomes" id="UP000270094"/>
    </source>
</evidence>
<evidence type="ECO:0000313" key="1">
    <source>
        <dbReference type="EMBL" id="VDM83409.1"/>
    </source>
</evidence>